<organism evidence="1 2">
    <name type="scientific">Trifolium medium</name>
    <dbReference type="NCBI Taxonomy" id="97028"/>
    <lineage>
        <taxon>Eukaryota</taxon>
        <taxon>Viridiplantae</taxon>
        <taxon>Streptophyta</taxon>
        <taxon>Embryophyta</taxon>
        <taxon>Tracheophyta</taxon>
        <taxon>Spermatophyta</taxon>
        <taxon>Magnoliopsida</taxon>
        <taxon>eudicotyledons</taxon>
        <taxon>Gunneridae</taxon>
        <taxon>Pentapetalae</taxon>
        <taxon>rosids</taxon>
        <taxon>fabids</taxon>
        <taxon>Fabales</taxon>
        <taxon>Fabaceae</taxon>
        <taxon>Papilionoideae</taxon>
        <taxon>50 kb inversion clade</taxon>
        <taxon>NPAAA clade</taxon>
        <taxon>Hologalegina</taxon>
        <taxon>IRL clade</taxon>
        <taxon>Trifolieae</taxon>
        <taxon>Trifolium</taxon>
    </lineage>
</organism>
<evidence type="ECO:0000313" key="2">
    <source>
        <dbReference type="Proteomes" id="UP000265520"/>
    </source>
</evidence>
<comment type="caution">
    <text evidence="1">The sequence shown here is derived from an EMBL/GenBank/DDBJ whole genome shotgun (WGS) entry which is preliminary data.</text>
</comment>
<dbReference type="AlphaFoldDB" id="A0A392SCP2"/>
<reference evidence="1 2" key="1">
    <citation type="journal article" date="2018" name="Front. Plant Sci.">
        <title>Red Clover (Trifolium pratense) and Zigzag Clover (T. medium) - A Picture of Genomic Similarities and Differences.</title>
        <authorList>
            <person name="Dluhosova J."/>
            <person name="Istvanek J."/>
            <person name="Nedelnik J."/>
            <person name="Repkova J."/>
        </authorList>
    </citation>
    <scope>NUCLEOTIDE SEQUENCE [LARGE SCALE GENOMIC DNA]</scope>
    <source>
        <strain evidence="2">cv. 10/8</strain>
        <tissue evidence="1">Leaf</tissue>
    </source>
</reference>
<keyword evidence="2" id="KW-1185">Reference proteome</keyword>
<protein>
    <submittedName>
        <fullName evidence="1">Uncharacterized protein</fullName>
    </submittedName>
</protein>
<feature type="non-terminal residue" evidence="1">
    <location>
        <position position="1"/>
    </location>
</feature>
<evidence type="ECO:0000313" key="1">
    <source>
        <dbReference type="EMBL" id="MCI46713.1"/>
    </source>
</evidence>
<name>A0A392SCP2_9FABA</name>
<proteinExistence type="predicted"/>
<sequence>EMGSIVATMGSSFWLRKHADLAAKFPSHCGHDVIHLSHDSVRN</sequence>
<accession>A0A392SCP2</accession>
<dbReference type="Proteomes" id="UP000265520">
    <property type="component" value="Unassembled WGS sequence"/>
</dbReference>
<dbReference type="EMBL" id="LXQA010361471">
    <property type="protein sequence ID" value="MCI46713.1"/>
    <property type="molecule type" value="Genomic_DNA"/>
</dbReference>